<proteinExistence type="predicted"/>
<dbReference type="VEuPathDB" id="FungiDB:CC1G_12952"/>
<gene>
    <name evidence="2" type="ORF">CC1G_12952</name>
</gene>
<sequence length="179" mass="20122">MKLARTDTTLLLQEGEMGVGEQDKAPTPRLTALDEEDRGTDPESMTSISEDCDDAELEKGVPAIDFKSEVSSHDDEEMVTDSDRESDSGEDAEEYDDEMMEWDPRKPVEDDKEVIIPQVPIELVLKAHLDYLHAAHTAAMSHVKALTEVRLLLAKQQSAIRTAMWVKRTSNATHRRKES</sequence>
<reference evidence="2 3" key="1">
    <citation type="journal article" date="2010" name="Proc. Natl. Acad. Sci. U.S.A.">
        <title>Insights into evolution of multicellular fungi from the assembled chromosomes of the mushroom Coprinopsis cinerea (Coprinus cinereus).</title>
        <authorList>
            <person name="Stajich J.E."/>
            <person name="Wilke S.K."/>
            <person name="Ahren D."/>
            <person name="Au C.H."/>
            <person name="Birren B.W."/>
            <person name="Borodovsky M."/>
            <person name="Burns C."/>
            <person name="Canback B."/>
            <person name="Casselton L.A."/>
            <person name="Cheng C.K."/>
            <person name="Deng J."/>
            <person name="Dietrich F.S."/>
            <person name="Fargo D.C."/>
            <person name="Farman M.L."/>
            <person name="Gathman A.C."/>
            <person name="Goldberg J."/>
            <person name="Guigo R."/>
            <person name="Hoegger P.J."/>
            <person name="Hooker J.B."/>
            <person name="Huggins A."/>
            <person name="James T.Y."/>
            <person name="Kamada T."/>
            <person name="Kilaru S."/>
            <person name="Kodira C."/>
            <person name="Kues U."/>
            <person name="Kupfer D."/>
            <person name="Kwan H.S."/>
            <person name="Lomsadze A."/>
            <person name="Li W."/>
            <person name="Lilly W.W."/>
            <person name="Ma L.J."/>
            <person name="Mackey A.J."/>
            <person name="Manning G."/>
            <person name="Martin F."/>
            <person name="Muraguchi H."/>
            <person name="Natvig D.O."/>
            <person name="Palmerini H."/>
            <person name="Ramesh M.A."/>
            <person name="Rehmeyer C.J."/>
            <person name="Roe B.A."/>
            <person name="Shenoy N."/>
            <person name="Stanke M."/>
            <person name="Ter-Hovhannisyan V."/>
            <person name="Tunlid A."/>
            <person name="Velagapudi R."/>
            <person name="Vision T.J."/>
            <person name="Zeng Q."/>
            <person name="Zolan M.E."/>
            <person name="Pukkila P.J."/>
        </authorList>
    </citation>
    <scope>NUCLEOTIDE SEQUENCE [LARGE SCALE GENOMIC DNA]</scope>
    <source>
        <strain evidence="3">Okayama-7 / 130 / ATCC MYA-4618 / FGSC 9003</strain>
    </source>
</reference>
<name>A8P073_COPC7</name>
<dbReference type="KEGG" id="cci:CC1G_12952"/>
<feature type="compositionally biased region" description="Acidic residues" evidence="1">
    <location>
        <begin position="88"/>
        <end position="101"/>
    </location>
</feature>
<dbReference type="InParanoid" id="A8P073"/>
<dbReference type="Proteomes" id="UP000001861">
    <property type="component" value="Unassembled WGS sequence"/>
</dbReference>
<accession>A8P073</accession>
<dbReference type="RefSeq" id="XP_001837829.1">
    <property type="nucleotide sequence ID" value="XM_001837777.1"/>
</dbReference>
<evidence type="ECO:0000313" key="2">
    <source>
        <dbReference type="EMBL" id="EAU83993.1"/>
    </source>
</evidence>
<dbReference type="EMBL" id="AACS02000006">
    <property type="protein sequence ID" value="EAU83993.1"/>
    <property type="molecule type" value="Genomic_DNA"/>
</dbReference>
<protein>
    <submittedName>
        <fullName evidence="2">Uncharacterized protein</fullName>
    </submittedName>
</protein>
<dbReference type="AlphaFoldDB" id="A8P073"/>
<organism evidence="2 3">
    <name type="scientific">Coprinopsis cinerea (strain Okayama-7 / 130 / ATCC MYA-4618 / FGSC 9003)</name>
    <name type="common">Inky cap fungus</name>
    <name type="synonym">Hormographiella aspergillata</name>
    <dbReference type="NCBI Taxonomy" id="240176"/>
    <lineage>
        <taxon>Eukaryota</taxon>
        <taxon>Fungi</taxon>
        <taxon>Dikarya</taxon>
        <taxon>Basidiomycota</taxon>
        <taxon>Agaricomycotina</taxon>
        <taxon>Agaricomycetes</taxon>
        <taxon>Agaricomycetidae</taxon>
        <taxon>Agaricales</taxon>
        <taxon>Agaricineae</taxon>
        <taxon>Psathyrellaceae</taxon>
        <taxon>Coprinopsis</taxon>
    </lineage>
</organism>
<evidence type="ECO:0000256" key="1">
    <source>
        <dbReference type="SAM" id="MobiDB-lite"/>
    </source>
</evidence>
<keyword evidence="3" id="KW-1185">Reference proteome</keyword>
<comment type="caution">
    <text evidence="2">The sequence shown here is derived from an EMBL/GenBank/DDBJ whole genome shotgun (WGS) entry which is preliminary data.</text>
</comment>
<evidence type="ECO:0000313" key="3">
    <source>
        <dbReference type="Proteomes" id="UP000001861"/>
    </source>
</evidence>
<dbReference type="GeneID" id="6014390"/>
<feature type="compositionally biased region" description="Polar residues" evidence="1">
    <location>
        <begin position="1"/>
        <end position="11"/>
    </location>
</feature>
<feature type="region of interest" description="Disordered" evidence="1">
    <location>
        <begin position="1"/>
        <end position="106"/>
    </location>
</feature>